<evidence type="ECO:0000313" key="1">
    <source>
        <dbReference type="EMBL" id="PMR74920.1"/>
    </source>
</evidence>
<dbReference type="OrthoDB" id="2065010at2"/>
<dbReference type="SUPFAM" id="SSF54909">
    <property type="entry name" value="Dimeric alpha+beta barrel"/>
    <property type="match status" value="1"/>
</dbReference>
<sequence length="104" mass="11755">MIIAITKFRLPKRVSREEAREIFLSTAPKYQGASGLFRKHYVVWEDGGTVGGVYLWNSRSEAEAMYTESWKAFVREKYGTEPSVTYLENPITVDNVSGEILSSG</sequence>
<evidence type="ECO:0000313" key="2">
    <source>
        <dbReference type="Proteomes" id="UP000235803"/>
    </source>
</evidence>
<keyword evidence="1" id="KW-0560">Oxidoreductase</keyword>
<keyword evidence="1" id="KW-0503">Monooxygenase</keyword>
<proteinExistence type="predicted"/>
<protein>
    <submittedName>
        <fullName evidence="1">Monooxygenase</fullName>
    </submittedName>
</protein>
<dbReference type="Gene3D" id="3.30.70.100">
    <property type="match status" value="1"/>
</dbReference>
<name>A0A2N7U3C9_9GAMM</name>
<gene>
    <name evidence="1" type="ORF">C1H69_11945</name>
</gene>
<dbReference type="AlphaFoldDB" id="A0A2N7U3C9"/>
<comment type="caution">
    <text evidence="1">The sequence shown here is derived from an EMBL/GenBank/DDBJ whole genome shotgun (WGS) entry which is preliminary data.</text>
</comment>
<keyword evidence="2" id="KW-1185">Reference proteome</keyword>
<accession>A0A2N7U3C9</accession>
<dbReference type="Proteomes" id="UP000235803">
    <property type="component" value="Unassembled WGS sequence"/>
</dbReference>
<dbReference type="EMBL" id="PNRF01000024">
    <property type="protein sequence ID" value="PMR74920.1"/>
    <property type="molecule type" value="Genomic_DNA"/>
</dbReference>
<dbReference type="RefSeq" id="WP_102653634.1">
    <property type="nucleotide sequence ID" value="NZ_PNRF01000024.1"/>
</dbReference>
<organism evidence="1 2">
    <name type="scientific">Billgrantia endophytica</name>
    <dbReference type="NCBI Taxonomy" id="2033802"/>
    <lineage>
        <taxon>Bacteria</taxon>
        <taxon>Pseudomonadati</taxon>
        <taxon>Pseudomonadota</taxon>
        <taxon>Gammaproteobacteria</taxon>
        <taxon>Oceanospirillales</taxon>
        <taxon>Halomonadaceae</taxon>
        <taxon>Billgrantia</taxon>
    </lineage>
</organism>
<reference evidence="1 2" key="1">
    <citation type="submission" date="2018-01" db="EMBL/GenBank/DDBJ databases">
        <title>Halomonas endophytica sp. nov., isolated from storage liquid in the stems of Populus euphratica.</title>
        <authorList>
            <person name="Chen C."/>
        </authorList>
    </citation>
    <scope>NUCLEOTIDE SEQUENCE [LARGE SCALE GENOMIC DNA]</scope>
    <source>
        <strain evidence="1 2">MC28</strain>
    </source>
</reference>
<dbReference type="GO" id="GO:0004497">
    <property type="term" value="F:monooxygenase activity"/>
    <property type="evidence" value="ECO:0007669"/>
    <property type="project" value="UniProtKB-KW"/>
</dbReference>
<dbReference type="InterPro" id="IPR011008">
    <property type="entry name" value="Dimeric_a/b-barrel"/>
</dbReference>